<dbReference type="Gene3D" id="3.40.720.10">
    <property type="entry name" value="Alkaline Phosphatase, subunit A"/>
    <property type="match status" value="1"/>
</dbReference>
<dbReference type="PROSITE" id="PS00523">
    <property type="entry name" value="SULFATASE_1"/>
    <property type="match status" value="1"/>
</dbReference>
<reference evidence="7" key="1">
    <citation type="journal article" date="2019" name="Int. J. Syst. Evol. Microbiol.">
        <title>The Global Catalogue of Microorganisms (GCM) 10K type strain sequencing project: providing services to taxonomists for standard genome sequencing and annotation.</title>
        <authorList>
            <consortium name="The Broad Institute Genomics Platform"/>
            <consortium name="The Broad Institute Genome Sequencing Center for Infectious Disease"/>
            <person name="Wu L."/>
            <person name="Ma J."/>
        </authorList>
    </citation>
    <scope>NUCLEOTIDE SEQUENCE [LARGE SCALE GENOMIC DNA]</scope>
    <source>
        <strain evidence="7">CGMCC 1.10106</strain>
    </source>
</reference>
<protein>
    <submittedName>
        <fullName evidence="6">Sulfatase</fullName>
    </submittedName>
</protein>
<name>A0ABQ1G7R2_9SPHN</name>
<evidence type="ECO:0000313" key="7">
    <source>
        <dbReference type="Proteomes" id="UP000618591"/>
    </source>
</evidence>
<dbReference type="InterPro" id="IPR024607">
    <property type="entry name" value="Sulfatase_CS"/>
</dbReference>
<dbReference type="PANTHER" id="PTHR42693">
    <property type="entry name" value="ARYLSULFATASE FAMILY MEMBER"/>
    <property type="match status" value="1"/>
</dbReference>
<evidence type="ECO:0000256" key="3">
    <source>
        <dbReference type="ARBA" id="ARBA00022801"/>
    </source>
</evidence>
<evidence type="ECO:0000256" key="4">
    <source>
        <dbReference type="ARBA" id="ARBA00022837"/>
    </source>
</evidence>
<dbReference type="InterPro" id="IPR000917">
    <property type="entry name" value="Sulfatase_N"/>
</dbReference>
<comment type="similarity">
    <text evidence="1">Belongs to the sulfatase family.</text>
</comment>
<dbReference type="EMBL" id="BMDW01000003">
    <property type="protein sequence ID" value="GGA38381.1"/>
    <property type="molecule type" value="Genomic_DNA"/>
</dbReference>
<sequence>MKRWVKISLASVAALAIAGFAAKDYVLLHLPGWIAPHVEDSHPVAWQPGPTVAALPVDQRPPNIVLIVADDLGYNDISFNGGGVAGGLVKTPNIDALGHQGASFANGYAGNATCAPSRAALMTGRYATRFGYEFTPADVHPPKWFPSSLIRTDAAFSRTIASFPTTWEHKTIFDEDAARLPPVQDKGMPASEITIADLLRTRGYHTMHLGKWHLGDAKGMRPEQHGFDESLGFMIGGQKYLLDDSPDVVNSVQDFDPIDKFLWANLPFSVQYNGSKPFRPDRYMTDYLTAQAQATIVANRNRPFFLYLAYNAPHTPLQAAKADYDALPQITDHRMRVYAAMIRALDRGVGRVMATLKAQGLDQNTLVIFTSDNGGAHYIGLPDINKPYRGWKATFFEGGVKVPFFMRWPARIKPGTTVAAPVSHFDIFATAGGSAGASLPHDRPIDGVNLLPFMQGTATGTPHNTLFWRSGRYKVVRDGDWKLQALDLPHVNLLYDMKADPTEQRDVAGAHPDVVARLTQLLAAHDRDNVKPAWPSLIRSPIAIDRPLGTKPKADETYIYWSN</sequence>
<dbReference type="PANTHER" id="PTHR42693:SF53">
    <property type="entry name" value="ENDO-4-O-SULFATASE"/>
    <property type="match status" value="1"/>
</dbReference>
<organism evidence="6 7">
    <name type="scientific">Sphingomonas psychrolutea</name>
    <dbReference type="NCBI Taxonomy" id="1259676"/>
    <lineage>
        <taxon>Bacteria</taxon>
        <taxon>Pseudomonadati</taxon>
        <taxon>Pseudomonadota</taxon>
        <taxon>Alphaproteobacteria</taxon>
        <taxon>Sphingomonadales</taxon>
        <taxon>Sphingomonadaceae</taxon>
        <taxon>Sphingomonas</taxon>
    </lineage>
</organism>
<comment type="caution">
    <text evidence="6">The sequence shown here is derived from an EMBL/GenBank/DDBJ whole genome shotgun (WGS) entry which is preliminary data.</text>
</comment>
<dbReference type="RefSeq" id="WP_188445376.1">
    <property type="nucleotide sequence ID" value="NZ_BMDW01000003.1"/>
</dbReference>
<dbReference type="Gene3D" id="3.30.1120.10">
    <property type="match status" value="1"/>
</dbReference>
<dbReference type="InterPro" id="IPR050738">
    <property type="entry name" value="Sulfatase"/>
</dbReference>
<accession>A0ABQ1G7R2</accession>
<dbReference type="Proteomes" id="UP000618591">
    <property type="component" value="Unassembled WGS sequence"/>
</dbReference>
<feature type="domain" description="Sulfatase N-terminal" evidence="5">
    <location>
        <begin position="62"/>
        <end position="436"/>
    </location>
</feature>
<gene>
    <name evidence="6" type="ORF">GCM10011395_05860</name>
</gene>
<keyword evidence="7" id="KW-1185">Reference proteome</keyword>
<dbReference type="SUPFAM" id="SSF53649">
    <property type="entry name" value="Alkaline phosphatase-like"/>
    <property type="match status" value="1"/>
</dbReference>
<proteinExistence type="inferred from homology"/>
<keyword evidence="3" id="KW-0378">Hydrolase</keyword>
<dbReference type="InterPro" id="IPR017850">
    <property type="entry name" value="Alkaline_phosphatase_core_sf"/>
</dbReference>
<dbReference type="Pfam" id="PF00884">
    <property type="entry name" value="Sulfatase"/>
    <property type="match status" value="1"/>
</dbReference>
<evidence type="ECO:0000256" key="1">
    <source>
        <dbReference type="ARBA" id="ARBA00008779"/>
    </source>
</evidence>
<keyword evidence="2" id="KW-0479">Metal-binding</keyword>
<keyword evidence="4" id="KW-0106">Calcium</keyword>
<evidence type="ECO:0000256" key="2">
    <source>
        <dbReference type="ARBA" id="ARBA00022723"/>
    </source>
</evidence>
<evidence type="ECO:0000313" key="6">
    <source>
        <dbReference type="EMBL" id="GGA38381.1"/>
    </source>
</evidence>
<evidence type="ECO:0000259" key="5">
    <source>
        <dbReference type="Pfam" id="PF00884"/>
    </source>
</evidence>